<dbReference type="STRING" id="649760.HMPREF0971_02985"/>
<dbReference type="Proteomes" id="UP000004079">
    <property type="component" value="Unassembled WGS sequence"/>
</dbReference>
<feature type="transmembrane region" description="Helical" evidence="1">
    <location>
        <begin position="21"/>
        <end position="41"/>
    </location>
</feature>
<accession>D1QVK7</accession>
<keyword evidence="1" id="KW-0812">Transmembrane</keyword>
<proteinExistence type="predicted"/>
<gene>
    <name evidence="2" type="ORF">HMPREF0971_02985</name>
</gene>
<name>D1QVK7_9BACT</name>
<evidence type="ECO:0000313" key="2">
    <source>
        <dbReference type="EMBL" id="EFB30728.1"/>
    </source>
</evidence>
<dbReference type="EMBL" id="ACUZ02000056">
    <property type="protein sequence ID" value="EFB30728.1"/>
    <property type="molecule type" value="Genomic_DNA"/>
</dbReference>
<evidence type="ECO:0000313" key="3">
    <source>
        <dbReference type="Proteomes" id="UP000004079"/>
    </source>
</evidence>
<keyword evidence="1" id="KW-1133">Transmembrane helix</keyword>
<dbReference type="AlphaFoldDB" id="D1QVK7"/>
<evidence type="ECO:0000256" key="1">
    <source>
        <dbReference type="SAM" id="Phobius"/>
    </source>
</evidence>
<protein>
    <submittedName>
        <fullName evidence="2">Uncharacterized protein</fullName>
    </submittedName>
</protein>
<comment type="caution">
    <text evidence="2">The sequence shown here is derived from an EMBL/GenBank/DDBJ whole genome shotgun (WGS) entry which is preliminary data.</text>
</comment>
<organism evidence="2 3">
    <name type="scientific">Segatella oris F0302</name>
    <dbReference type="NCBI Taxonomy" id="649760"/>
    <lineage>
        <taxon>Bacteria</taxon>
        <taxon>Pseudomonadati</taxon>
        <taxon>Bacteroidota</taxon>
        <taxon>Bacteroidia</taxon>
        <taxon>Bacteroidales</taxon>
        <taxon>Prevotellaceae</taxon>
        <taxon>Segatella</taxon>
    </lineage>
</organism>
<keyword evidence="1" id="KW-0472">Membrane</keyword>
<dbReference type="HOGENOM" id="CLU_3220230_0_0_10"/>
<reference evidence="2 3" key="1">
    <citation type="submission" date="2009-11" db="EMBL/GenBank/DDBJ databases">
        <authorList>
            <person name="Weinstock G."/>
            <person name="Sodergren E."/>
            <person name="Clifton S."/>
            <person name="Fulton L."/>
            <person name="Fulton B."/>
            <person name="Courtney L."/>
            <person name="Fronick C."/>
            <person name="Harrison M."/>
            <person name="Strong C."/>
            <person name="Farmer C."/>
            <person name="Delahaunty K."/>
            <person name="Markovic C."/>
            <person name="Hall O."/>
            <person name="Minx P."/>
            <person name="Tomlinson C."/>
            <person name="Mitreva M."/>
            <person name="Nelson J."/>
            <person name="Hou S."/>
            <person name="Wollam A."/>
            <person name="Pepin K.H."/>
            <person name="Johnson M."/>
            <person name="Bhonagiri V."/>
            <person name="Nash W.E."/>
            <person name="Warren W."/>
            <person name="Chinwalla A."/>
            <person name="Mardis E.R."/>
            <person name="Wilson R.K."/>
        </authorList>
    </citation>
    <scope>NUCLEOTIDE SEQUENCE [LARGE SCALE GENOMIC DNA]</scope>
    <source>
        <strain evidence="2 3">F0302</strain>
    </source>
</reference>
<sequence>MKNKRGHPAFFPVYCHCGYSLSGRFLFPLFMAFCNSGYAAFRCR</sequence>